<proteinExistence type="predicted"/>
<sequence>MSDPLTSNRFCSSRFRQIRRDNFMYNAFSLTKFVVFVYLDLDVFVFNHFPIVIIVNDESLFDHILSSVLEDYGFPNLFYLLVGAIDIKELIRKSTNQDVATYIIGLCPINELLVNGGGIWPWGCEGVNNLIEIKYRVDAFLLATEVLATEDLNFGNVWGLFGVGGR</sequence>
<keyword evidence="3" id="KW-1185">Reference proteome</keyword>
<gene>
    <name evidence="2" type="ORF">CR513_53547</name>
</gene>
<feature type="transmembrane region" description="Helical" evidence="1">
    <location>
        <begin position="23"/>
        <end position="41"/>
    </location>
</feature>
<keyword evidence="1" id="KW-1133">Transmembrane helix</keyword>
<accession>A0A371ENL0</accession>
<evidence type="ECO:0000313" key="2">
    <source>
        <dbReference type="EMBL" id="RDX67564.1"/>
    </source>
</evidence>
<dbReference type="Proteomes" id="UP000257109">
    <property type="component" value="Unassembled WGS sequence"/>
</dbReference>
<comment type="caution">
    <text evidence="2">The sequence shown here is derived from an EMBL/GenBank/DDBJ whole genome shotgun (WGS) entry which is preliminary data.</text>
</comment>
<keyword evidence="1" id="KW-0472">Membrane</keyword>
<keyword evidence="1" id="KW-0812">Transmembrane</keyword>
<evidence type="ECO:0000256" key="1">
    <source>
        <dbReference type="SAM" id="Phobius"/>
    </source>
</evidence>
<dbReference type="EMBL" id="QJKJ01012935">
    <property type="protein sequence ID" value="RDX67564.1"/>
    <property type="molecule type" value="Genomic_DNA"/>
</dbReference>
<evidence type="ECO:0000313" key="3">
    <source>
        <dbReference type="Proteomes" id="UP000257109"/>
    </source>
</evidence>
<name>A0A371ENL0_MUCPR</name>
<organism evidence="2 3">
    <name type="scientific">Mucuna pruriens</name>
    <name type="common">Velvet bean</name>
    <name type="synonym">Dolichos pruriens</name>
    <dbReference type="NCBI Taxonomy" id="157652"/>
    <lineage>
        <taxon>Eukaryota</taxon>
        <taxon>Viridiplantae</taxon>
        <taxon>Streptophyta</taxon>
        <taxon>Embryophyta</taxon>
        <taxon>Tracheophyta</taxon>
        <taxon>Spermatophyta</taxon>
        <taxon>Magnoliopsida</taxon>
        <taxon>eudicotyledons</taxon>
        <taxon>Gunneridae</taxon>
        <taxon>Pentapetalae</taxon>
        <taxon>rosids</taxon>
        <taxon>fabids</taxon>
        <taxon>Fabales</taxon>
        <taxon>Fabaceae</taxon>
        <taxon>Papilionoideae</taxon>
        <taxon>50 kb inversion clade</taxon>
        <taxon>NPAAA clade</taxon>
        <taxon>indigoferoid/millettioid clade</taxon>
        <taxon>Phaseoleae</taxon>
        <taxon>Mucuna</taxon>
    </lineage>
</organism>
<protein>
    <submittedName>
        <fullName evidence="2">Uncharacterized protein</fullName>
    </submittedName>
</protein>
<dbReference type="AlphaFoldDB" id="A0A371ENL0"/>
<reference evidence="2" key="1">
    <citation type="submission" date="2018-05" db="EMBL/GenBank/DDBJ databases">
        <title>Draft genome of Mucuna pruriens seed.</title>
        <authorList>
            <person name="Nnadi N.E."/>
            <person name="Vos R."/>
            <person name="Hasami M.H."/>
            <person name="Devisetty U.K."/>
            <person name="Aguiy J.C."/>
        </authorList>
    </citation>
    <scope>NUCLEOTIDE SEQUENCE [LARGE SCALE GENOMIC DNA]</scope>
    <source>
        <strain evidence="2">JCA_2017</strain>
    </source>
</reference>
<feature type="non-terminal residue" evidence="2">
    <location>
        <position position="1"/>
    </location>
</feature>